<dbReference type="PROSITE" id="PS00143">
    <property type="entry name" value="INSULINASE"/>
    <property type="match status" value="1"/>
</dbReference>
<comment type="cofactor">
    <cofactor evidence="1">
        <name>Zn(2+)</name>
        <dbReference type="ChEBI" id="CHEBI:29105"/>
    </cofactor>
</comment>
<dbReference type="InterPro" id="IPR007863">
    <property type="entry name" value="Peptidase_M16_C"/>
</dbReference>
<feature type="domain" description="Peptidase M16 N-terminal" evidence="17">
    <location>
        <begin position="54"/>
        <end position="173"/>
    </location>
</feature>
<evidence type="ECO:0000313" key="21">
    <source>
        <dbReference type="EMBL" id="MBD5770197.1"/>
    </source>
</evidence>
<dbReference type="Gene3D" id="3.30.830.10">
    <property type="entry name" value="Metalloenzyme, LuxS/M16 peptidase-like"/>
    <property type="match status" value="4"/>
</dbReference>
<evidence type="ECO:0000256" key="8">
    <source>
        <dbReference type="ARBA" id="ARBA00022801"/>
    </source>
</evidence>
<dbReference type="InterPro" id="IPR032632">
    <property type="entry name" value="Peptidase_M16_M"/>
</dbReference>
<feature type="domain" description="Coenzyme PQQ synthesis protein F-like C-terminal lobe" evidence="20">
    <location>
        <begin position="799"/>
        <end position="897"/>
    </location>
</feature>
<evidence type="ECO:0000256" key="14">
    <source>
        <dbReference type="RuleBase" id="RU004447"/>
    </source>
</evidence>
<evidence type="ECO:0000256" key="16">
    <source>
        <dbReference type="SAM" id="MobiDB-lite"/>
    </source>
</evidence>
<dbReference type="EMBL" id="JACYFC010000001">
    <property type="protein sequence ID" value="MBD5770197.1"/>
    <property type="molecule type" value="Genomic_DNA"/>
</dbReference>
<sequence>MADNDSFIQSNAKTKANMQTIIDSTKEEPITKIPHKSQTDTNEYYSTRLPNNLKVILVSDSKAERFSASISVNVGNAQDPKKQQGLAHFLEHMLFLGTEKYPESGDYQSFIHTNGGSHNAYTSTDTTNFYFDIKPSAYKDALDRFSQFFITPLFNESLTQREKNAVDSEYKAKFKDESRRNTQAFKTLINIEHPYNRFTVGNLDTLKDLPDNPLREQLLSLYQDNYFAENMALVMVANLPYEEMATLAHDYFSSINSKPKNAIEISPLEKKYYPTLIPVNQPHLQFVRPLIDNDSISFYYQIDAQTKNYKTQPARYLSYILGNENKNSLYASLKAEGLINNLSARTSEDYGDNAFFIVKINLTSKGMEKIDAIAQRFFATISLLRSTPIKPLYLQEGLQLSQMMFNHQNYVDPQNLARSLSARALKIPSKDLLSSFRIDEAANTKKISQLLQQLNTENLLIQIASNKETPNHWADQPPKWKTEPWYQSEYSNNNFSQSFLNLVNFAVTSTQVKLPEKNNFIPESLGLIDQQDDTPFIAFKKEGFTYWNKSDSSFNKPISMNFLAMRFDNAADTAEHTLLNRLWSRLFNESVSEHTYAPYIAGLGFSFYPHINGVTLRTNGYSDKQANYIVWLIDQIFLFRPSLEHFNLAKQQLKKDLSNQKSRQAYHNANTALNTLITKNSFTTKELESALEALTIQDLQDFTKKARDSFDVVGYSTGNLTKEQTTELAQTLYQRFERRLTPRKPIRIETKELIAQQKSHYQFTSTSNDNVVLYTLIDTSTQDLLADDAITEKGCFSILKKLVNIPFYQELRTDKQLGYIVGTQNLSTRNTPILGLLVQSPNKDTKTLIEAMEEFLEAQKIRLETLSEQEFQEAKTALVNELKEKAKNLSDNALNEWHQIAQKEPNFKSRDNWIKTVEKIQRKDFITLVGKKLQSIESTRIIIHNKPFPIELIEQDNWLETSPHNPLPTEEYTQEENQKTESRLGQLITSERDQA</sequence>
<proteinExistence type="inferred from homology"/>
<evidence type="ECO:0000256" key="4">
    <source>
        <dbReference type="ARBA" id="ARBA00012449"/>
    </source>
</evidence>
<evidence type="ECO:0000256" key="7">
    <source>
        <dbReference type="ARBA" id="ARBA00022723"/>
    </source>
</evidence>
<comment type="similarity">
    <text evidence="3 14">Belongs to the peptidase M16 family.</text>
</comment>
<name>A0ABR8P0A8_9GAMM</name>
<keyword evidence="7" id="KW-0479">Metal-binding</keyword>
<keyword evidence="9" id="KW-0862">Zinc</keyword>
<keyword evidence="8" id="KW-0378">Hydrolase</keyword>
<dbReference type="Pfam" id="PF05193">
    <property type="entry name" value="Peptidase_M16_C"/>
    <property type="match status" value="1"/>
</dbReference>
<evidence type="ECO:0000259" key="19">
    <source>
        <dbReference type="Pfam" id="PF16187"/>
    </source>
</evidence>
<feature type="region of interest" description="Disordered" evidence="16">
    <location>
        <begin position="961"/>
        <end position="995"/>
    </location>
</feature>
<dbReference type="InterPro" id="IPR054734">
    <property type="entry name" value="PqqF-like_C_4"/>
</dbReference>
<dbReference type="EC" id="3.4.24.55" evidence="4"/>
<gene>
    <name evidence="21" type="ORF">IF202_03965</name>
</gene>
<keyword evidence="15" id="KW-0175">Coiled coil</keyword>
<evidence type="ECO:0000259" key="17">
    <source>
        <dbReference type="Pfam" id="PF00675"/>
    </source>
</evidence>
<reference evidence="21 22" key="1">
    <citation type="submission" date="2020-09" db="EMBL/GenBank/DDBJ databases">
        <title>Marinomonas sp. nov., isolated from the cysticercosis algae of Qingdao, China.</title>
        <authorList>
            <person name="Sun X."/>
        </authorList>
    </citation>
    <scope>NUCLEOTIDE SEQUENCE [LARGE SCALE GENOMIC DNA]</scope>
    <source>
        <strain evidence="21 22">SM2066</strain>
    </source>
</reference>
<dbReference type="InterPro" id="IPR050626">
    <property type="entry name" value="Peptidase_M16"/>
</dbReference>
<dbReference type="Pfam" id="PF00675">
    <property type="entry name" value="Peptidase_M16"/>
    <property type="match status" value="1"/>
</dbReference>
<keyword evidence="10" id="KW-0482">Metalloprotease</keyword>
<dbReference type="SUPFAM" id="SSF63411">
    <property type="entry name" value="LuxS/MPP-like metallohydrolase"/>
    <property type="match status" value="4"/>
</dbReference>
<dbReference type="Pfam" id="PF22456">
    <property type="entry name" value="PqqF-like_C_4"/>
    <property type="match status" value="1"/>
</dbReference>
<evidence type="ECO:0000256" key="2">
    <source>
        <dbReference type="ARBA" id="ARBA00002184"/>
    </source>
</evidence>
<evidence type="ECO:0000256" key="5">
    <source>
        <dbReference type="ARBA" id="ARBA00017565"/>
    </source>
</evidence>
<evidence type="ECO:0000259" key="20">
    <source>
        <dbReference type="Pfam" id="PF22456"/>
    </source>
</evidence>
<evidence type="ECO:0000313" key="22">
    <source>
        <dbReference type="Proteomes" id="UP000604161"/>
    </source>
</evidence>
<dbReference type="InterPro" id="IPR011249">
    <property type="entry name" value="Metalloenz_LuxS/M16"/>
</dbReference>
<organism evidence="21 22">
    <name type="scientific">Marinomonas colpomeniae</name>
    <dbReference type="NCBI Taxonomy" id="2774408"/>
    <lineage>
        <taxon>Bacteria</taxon>
        <taxon>Pseudomonadati</taxon>
        <taxon>Pseudomonadota</taxon>
        <taxon>Gammaproteobacteria</taxon>
        <taxon>Oceanospirillales</taxon>
        <taxon>Oceanospirillaceae</taxon>
        <taxon>Marinomonas</taxon>
    </lineage>
</organism>
<accession>A0ABR8P0A8</accession>
<dbReference type="InterPro" id="IPR011765">
    <property type="entry name" value="Pept_M16_N"/>
</dbReference>
<keyword evidence="22" id="KW-1185">Reference proteome</keyword>
<evidence type="ECO:0000256" key="3">
    <source>
        <dbReference type="ARBA" id="ARBA00007261"/>
    </source>
</evidence>
<evidence type="ECO:0000256" key="10">
    <source>
        <dbReference type="ARBA" id="ARBA00023049"/>
    </source>
</evidence>
<comment type="function">
    <text evidence="2">Endopeptidase that degrades small peptides of less than 7 kDa, such as glucagon and insulin.</text>
</comment>
<feature type="coiled-coil region" evidence="15">
    <location>
        <begin position="849"/>
        <end position="892"/>
    </location>
</feature>
<evidence type="ECO:0000256" key="1">
    <source>
        <dbReference type="ARBA" id="ARBA00001947"/>
    </source>
</evidence>
<evidence type="ECO:0000256" key="9">
    <source>
        <dbReference type="ARBA" id="ARBA00022833"/>
    </source>
</evidence>
<evidence type="ECO:0000256" key="6">
    <source>
        <dbReference type="ARBA" id="ARBA00022670"/>
    </source>
</evidence>
<dbReference type="PANTHER" id="PTHR43690">
    <property type="entry name" value="NARDILYSIN"/>
    <property type="match status" value="1"/>
</dbReference>
<dbReference type="Proteomes" id="UP000604161">
    <property type="component" value="Unassembled WGS sequence"/>
</dbReference>
<evidence type="ECO:0000256" key="12">
    <source>
        <dbReference type="ARBA" id="ARBA00031184"/>
    </source>
</evidence>
<evidence type="ECO:0000256" key="15">
    <source>
        <dbReference type="SAM" id="Coils"/>
    </source>
</evidence>
<feature type="domain" description="Peptidase M16 C-terminal" evidence="18">
    <location>
        <begin position="215"/>
        <end position="391"/>
    </location>
</feature>
<keyword evidence="6" id="KW-0645">Protease</keyword>
<dbReference type="PANTHER" id="PTHR43690:SF18">
    <property type="entry name" value="INSULIN-DEGRADING ENZYME-RELATED"/>
    <property type="match status" value="1"/>
</dbReference>
<dbReference type="Pfam" id="PF16187">
    <property type="entry name" value="Peptidase_M16_M"/>
    <property type="match status" value="1"/>
</dbReference>
<evidence type="ECO:0000256" key="11">
    <source>
        <dbReference type="ARBA" id="ARBA00029597"/>
    </source>
</evidence>
<feature type="domain" description="Peptidase M16 middle/third" evidence="19">
    <location>
        <begin position="405"/>
        <end position="687"/>
    </location>
</feature>
<evidence type="ECO:0000256" key="13">
    <source>
        <dbReference type="ARBA" id="ARBA00033450"/>
    </source>
</evidence>
<dbReference type="InterPro" id="IPR001431">
    <property type="entry name" value="Pept_M16_Zn_BS"/>
</dbReference>
<evidence type="ECO:0000259" key="18">
    <source>
        <dbReference type="Pfam" id="PF05193"/>
    </source>
</evidence>
<protein>
    <recommendedName>
        <fullName evidence="5">Protease 3</fullName>
        <ecNumber evidence="4">3.4.24.55</ecNumber>
    </recommendedName>
    <alternativeName>
        <fullName evidence="13">Pitrilysin</fullName>
    </alternativeName>
    <alternativeName>
        <fullName evidence="12">Protease III</fullName>
    </alternativeName>
    <alternativeName>
        <fullName evidence="11">Protease pi</fullName>
    </alternativeName>
</protein>
<comment type="caution">
    <text evidence="21">The sequence shown here is derived from an EMBL/GenBank/DDBJ whole genome shotgun (WGS) entry which is preliminary data.</text>
</comment>